<evidence type="ECO:0000256" key="11">
    <source>
        <dbReference type="ARBA" id="ARBA00023180"/>
    </source>
</evidence>
<dbReference type="PANTHER" id="PTHR48438:SF1">
    <property type="entry name" value="ALPHA-(1,3)-FUCOSYLTRANSFERASE C-RELATED"/>
    <property type="match status" value="1"/>
</dbReference>
<dbReference type="EC" id="2.4.1.-" evidence="12"/>
<keyword evidence="5 12" id="KW-0808">Transferase</keyword>
<dbReference type="InterPro" id="IPR001503">
    <property type="entry name" value="Glyco_trans_10"/>
</dbReference>
<dbReference type="GO" id="GO:0032580">
    <property type="term" value="C:Golgi cisterna membrane"/>
    <property type="evidence" value="ECO:0007669"/>
    <property type="project" value="UniProtKB-SubCell"/>
</dbReference>
<dbReference type="PANTHER" id="PTHR48438">
    <property type="entry name" value="ALPHA-(1,3)-FUCOSYLTRANSFERASE C-RELATED"/>
    <property type="match status" value="1"/>
</dbReference>
<keyword evidence="4 12" id="KW-0328">Glycosyltransferase</keyword>
<evidence type="ECO:0000256" key="12">
    <source>
        <dbReference type="RuleBase" id="RU003832"/>
    </source>
</evidence>
<protein>
    <recommendedName>
        <fullName evidence="12">Fucosyltransferase</fullName>
        <ecNumber evidence="12">2.4.1.-</ecNumber>
    </recommendedName>
</protein>
<reference evidence="15 16" key="1">
    <citation type="journal article" date="2021" name="Elife">
        <title>Chloroplast acquisition without the gene transfer in kleptoplastic sea slugs, Plakobranchus ocellatus.</title>
        <authorList>
            <person name="Maeda T."/>
            <person name="Takahashi S."/>
            <person name="Yoshida T."/>
            <person name="Shimamura S."/>
            <person name="Takaki Y."/>
            <person name="Nagai Y."/>
            <person name="Toyoda A."/>
            <person name="Suzuki Y."/>
            <person name="Arimoto A."/>
            <person name="Ishii H."/>
            <person name="Satoh N."/>
            <person name="Nishiyama T."/>
            <person name="Hasebe M."/>
            <person name="Maruyama T."/>
            <person name="Minagawa J."/>
            <person name="Obokata J."/>
            <person name="Shigenobu S."/>
        </authorList>
    </citation>
    <scope>NUCLEOTIDE SEQUENCE [LARGE SCALE GENOMIC DNA]</scope>
</reference>
<evidence type="ECO:0000256" key="6">
    <source>
        <dbReference type="ARBA" id="ARBA00022692"/>
    </source>
</evidence>
<comment type="subcellular location">
    <subcellularLocation>
        <location evidence="1">Golgi apparatus membrane</location>
        <topology evidence="1">Single-pass type II membrane protein</topology>
    </subcellularLocation>
    <subcellularLocation>
        <location evidence="12">Golgi apparatus</location>
        <location evidence="12">Golgi stack membrane</location>
        <topology evidence="12">Single-pass type II membrane protein</topology>
    </subcellularLocation>
</comment>
<evidence type="ECO:0000256" key="3">
    <source>
        <dbReference type="ARBA" id="ARBA00008919"/>
    </source>
</evidence>
<evidence type="ECO:0000256" key="5">
    <source>
        <dbReference type="ARBA" id="ARBA00022679"/>
    </source>
</evidence>
<comment type="pathway">
    <text evidence="2">Protein modification; protein glycosylation.</text>
</comment>
<sequence length="369" mass="42483">MRRSVVMITACGLLGAWCFTWLLLSYPLYVKKSASHTFPQVEQFSVVGKNAEKIILFYDFPSYYELENVTPPPCSRKCKFSANSSQARSADAVIVFSHDHILGRTSIDLTKSMGQTWVFFAVESPPYSNVNSLGHAKFRQKFNWTMTYRQDSDIFFGYFKMKKKSTPASSAERSRQTQERKQLFAKKSKMVAWFVSHCETDSKREIYVNELKKYIQVDVYGACGKLQCGTWPECDAMVSKDYKFYLSFENTLCKDYISEKLLKILQQQATVPVVRGGANYKALCPPDSVVNAADFPSPKALAEHLKKLASDEAAYLKMLQWSWDYEVVQPILPLCELCERLYKSWHTQELYEDVAKWWTDGTCHPPRDL</sequence>
<dbReference type="Pfam" id="PF17039">
    <property type="entry name" value="Glyco_tran_10_N"/>
    <property type="match status" value="1"/>
</dbReference>
<keyword evidence="16" id="KW-1185">Reference proteome</keyword>
<dbReference type="Pfam" id="PF00852">
    <property type="entry name" value="Glyco_transf_10"/>
    <property type="match status" value="1"/>
</dbReference>
<dbReference type="Gene3D" id="3.40.50.11660">
    <property type="entry name" value="Glycosyl transferase family 10, C-terminal domain"/>
    <property type="match status" value="1"/>
</dbReference>
<evidence type="ECO:0000259" key="14">
    <source>
        <dbReference type="Pfam" id="PF17039"/>
    </source>
</evidence>
<feature type="domain" description="Fucosyltransferase N-terminal" evidence="14">
    <location>
        <begin position="52"/>
        <end position="158"/>
    </location>
</feature>
<evidence type="ECO:0000313" key="16">
    <source>
        <dbReference type="Proteomes" id="UP000735302"/>
    </source>
</evidence>
<keyword evidence="6 12" id="KW-0812">Transmembrane</keyword>
<dbReference type="EMBL" id="BLXT01003136">
    <property type="protein sequence ID" value="GFO00633.1"/>
    <property type="molecule type" value="Genomic_DNA"/>
</dbReference>
<keyword evidence="9 12" id="KW-0333">Golgi apparatus</keyword>
<dbReference type="SUPFAM" id="SSF53756">
    <property type="entry name" value="UDP-Glycosyltransferase/glycogen phosphorylase"/>
    <property type="match status" value="1"/>
</dbReference>
<evidence type="ECO:0000259" key="13">
    <source>
        <dbReference type="Pfam" id="PF00852"/>
    </source>
</evidence>
<evidence type="ECO:0000313" key="15">
    <source>
        <dbReference type="EMBL" id="GFO00633.1"/>
    </source>
</evidence>
<dbReference type="GO" id="GO:0008417">
    <property type="term" value="F:fucosyltransferase activity"/>
    <property type="evidence" value="ECO:0007669"/>
    <property type="project" value="InterPro"/>
</dbReference>
<dbReference type="Proteomes" id="UP000735302">
    <property type="component" value="Unassembled WGS sequence"/>
</dbReference>
<keyword evidence="7" id="KW-0735">Signal-anchor</keyword>
<dbReference type="FunFam" id="3.40.50.11660:FF:000004">
    <property type="entry name" value="Glycoprotein 3-alpha-L-fucosyltransferase A"/>
    <property type="match status" value="1"/>
</dbReference>
<accession>A0AAV4A1Q2</accession>
<dbReference type="AlphaFoldDB" id="A0AAV4A1Q2"/>
<organism evidence="15 16">
    <name type="scientific">Plakobranchus ocellatus</name>
    <dbReference type="NCBI Taxonomy" id="259542"/>
    <lineage>
        <taxon>Eukaryota</taxon>
        <taxon>Metazoa</taxon>
        <taxon>Spiralia</taxon>
        <taxon>Lophotrochozoa</taxon>
        <taxon>Mollusca</taxon>
        <taxon>Gastropoda</taxon>
        <taxon>Heterobranchia</taxon>
        <taxon>Euthyneura</taxon>
        <taxon>Panpulmonata</taxon>
        <taxon>Sacoglossa</taxon>
        <taxon>Placobranchoidea</taxon>
        <taxon>Plakobranchidae</taxon>
        <taxon>Plakobranchus</taxon>
    </lineage>
</organism>
<evidence type="ECO:0000256" key="1">
    <source>
        <dbReference type="ARBA" id="ARBA00004323"/>
    </source>
</evidence>
<keyword evidence="10" id="KW-0472">Membrane</keyword>
<gene>
    <name evidence="15" type="ORF">PoB_002713800</name>
</gene>
<keyword evidence="11" id="KW-0325">Glycoprotein</keyword>
<comment type="similarity">
    <text evidence="3 12">Belongs to the glycosyltransferase 10 family.</text>
</comment>
<dbReference type="InterPro" id="IPR031481">
    <property type="entry name" value="Glyco_tran_10_N"/>
</dbReference>
<evidence type="ECO:0000256" key="8">
    <source>
        <dbReference type="ARBA" id="ARBA00022989"/>
    </source>
</evidence>
<feature type="domain" description="Fucosyltransferase C-terminal" evidence="13">
    <location>
        <begin position="185"/>
        <end position="357"/>
    </location>
</feature>
<evidence type="ECO:0000256" key="4">
    <source>
        <dbReference type="ARBA" id="ARBA00022676"/>
    </source>
</evidence>
<keyword evidence="8" id="KW-1133">Transmembrane helix</keyword>
<proteinExistence type="inferred from homology"/>
<evidence type="ECO:0000256" key="2">
    <source>
        <dbReference type="ARBA" id="ARBA00004922"/>
    </source>
</evidence>
<evidence type="ECO:0000256" key="9">
    <source>
        <dbReference type="ARBA" id="ARBA00023034"/>
    </source>
</evidence>
<dbReference type="InterPro" id="IPR038577">
    <property type="entry name" value="GT10-like_C_sf"/>
</dbReference>
<evidence type="ECO:0000256" key="10">
    <source>
        <dbReference type="ARBA" id="ARBA00023136"/>
    </source>
</evidence>
<dbReference type="GO" id="GO:0000139">
    <property type="term" value="C:Golgi membrane"/>
    <property type="evidence" value="ECO:0007669"/>
    <property type="project" value="UniProtKB-SubCell"/>
</dbReference>
<name>A0AAV4A1Q2_9GAST</name>
<evidence type="ECO:0000256" key="7">
    <source>
        <dbReference type="ARBA" id="ARBA00022968"/>
    </source>
</evidence>
<dbReference type="InterPro" id="IPR055270">
    <property type="entry name" value="Glyco_tran_10_C"/>
</dbReference>
<comment type="caution">
    <text evidence="15">The sequence shown here is derived from an EMBL/GenBank/DDBJ whole genome shotgun (WGS) entry which is preliminary data.</text>
</comment>